<feature type="domain" description="Protein kinase" evidence="14">
    <location>
        <begin position="240"/>
        <end position="498"/>
    </location>
</feature>
<dbReference type="GO" id="GO:0004674">
    <property type="term" value="F:protein serine/threonine kinase activity"/>
    <property type="evidence" value="ECO:0007669"/>
    <property type="project" value="UniProtKB-KW"/>
</dbReference>
<keyword evidence="3" id="KW-0723">Serine/threonine-protein kinase</keyword>
<keyword evidence="5" id="KW-0808">Transferase</keyword>
<evidence type="ECO:0000256" key="9">
    <source>
        <dbReference type="ARBA" id="ARBA00022840"/>
    </source>
</evidence>
<dbReference type="InterPro" id="IPR011009">
    <property type="entry name" value="Kinase-like_dom_sf"/>
</dbReference>
<evidence type="ECO:0000256" key="12">
    <source>
        <dbReference type="ARBA" id="ARBA00047899"/>
    </source>
</evidence>
<comment type="catalytic activity">
    <reaction evidence="12">
        <text>L-threonyl-[protein] + ATP = O-phospho-L-threonyl-[protein] + ADP + H(+)</text>
        <dbReference type="Rhea" id="RHEA:46608"/>
        <dbReference type="Rhea" id="RHEA-COMP:11060"/>
        <dbReference type="Rhea" id="RHEA-COMP:11605"/>
        <dbReference type="ChEBI" id="CHEBI:15378"/>
        <dbReference type="ChEBI" id="CHEBI:30013"/>
        <dbReference type="ChEBI" id="CHEBI:30616"/>
        <dbReference type="ChEBI" id="CHEBI:61977"/>
        <dbReference type="ChEBI" id="CHEBI:456216"/>
        <dbReference type="EC" id="2.7.11.1"/>
    </reaction>
</comment>
<dbReference type="GO" id="GO:0016020">
    <property type="term" value="C:membrane"/>
    <property type="evidence" value="ECO:0007669"/>
    <property type="project" value="UniProtKB-SubCell"/>
</dbReference>
<keyword evidence="9" id="KW-0067">ATP-binding</keyword>
<dbReference type="Gene3D" id="3.30.200.20">
    <property type="entry name" value="Phosphorylase Kinase, domain 1"/>
    <property type="match status" value="1"/>
</dbReference>
<sequence length="715" mass="78961">MVIFVLLWRETQGDMTRGSRLVPSQFTQSERFYVAGLVYELQVTVQLSVREIKMSTSENLRVELLSRTPPFGLRLWVVLGISIWAAILFVLGLICFLLVYWRRRGNHHDIAEPEIPDVTKEIAVDEVGSRAFVENISAPESHIFPVKERDPEKESGKMFAHLITSKSSDDHNLIECSSHQYDRAQELYSGDEGSSAYDKREYSQCATMSMSPRAGLPEFSHLGLGHWYTLRELEHSTNGFSNEHIIGEGGYGVVYHGRLINGTDVAIKKLFNNLGQAEKEFRVEVEAIGHVRHKNLVRLLGYCVEGSHRMLVYEYISNGNLEQWLHGAMRQQGVLTWEARIKITLGIAKALAYLHEGIEPKVIHRDIKSSNILIDEEFNGKLSDFGLSKLLGEGKSHITTRVMGTFGYVAPEYVNTGLLNEKSDVYSFGVLLLEAVTGRDPVNYSRPANEVHMVEWLKQMVGSRKAEEVVDPEMEAKPTKQALKRALLVALKCVDPVAGRRPTMGQAVRMLEAEDGLSRESAKRKGRRHAPKLEAAAVAALSAAAQQEESNARVATTTREALLYVGLNPGQHGLVSVAVAAASMCSSAFLRMVLLESPRTSATQPIPDFHVYPQAFRFFGECLPEMSVVAPPMPAAAPMAFDLNATEVAGASSSGGARKRPREIPANMLPGACNLFDRMPAAGDDKMANCFIIENIIFEGGGGVAVWRVKAPSAA</sequence>
<dbReference type="InterPro" id="IPR052232">
    <property type="entry name" value="RLK_Ser/Thr-Kinase"/>
</dbReference>
<dbReference type="InterPro" id="IPR008271">
    <property type="entry name" value="Ser/Thr_kinase_AS"/>
</dbReference>
<dbReference type="PROSITE" id="PS00107">
    <property type="entry name" value="PROTEIN_KINASE_ATP"/>
    <property type="match status" value="1"/>
</dbReference>
<dbReference type="PANTHER" id="PTHR47984">
    <property type="entry name" value="OS01G0323000 PROTEIN"/>
    <property type="match status" value="1"/>
</dbReference>
<organism evidence="15">
    <name type="scientific">Aegilops tauschii</name>
    <name type="common">Tausch's goatgrass</name>
    <name type="synonym">Aegilops squarrosa</name>
    <dbReference type="NCBI Taxonomy" id="37682"/>
    <lineage>
        <taxon>Eukaryota</taxon>
        <taxon>Viridiplantae</taxon>
        <taxon>Streptophyta</taxon>
        <taxon>Embryophyta</taxon>
        <taxon>Tracheophyta</taxon>
        <taxon>Spermatophyta</taxon>
        <taxon>Magnoliopsida</taxon>
        <taxon>Liliopsida</taxon>
        <taxon>Poales</taxon>
        <taxon>Poaceae</taxon>
        <taxon>BOP clade</taxon>
        <taxon>Pooideae</taxon>
        <taxon>Triticodae</taxon>
        <taxon>Triticeae</taxon>
        <taxon>Triticinae</taxon>
        <taxon>Aegilops</taxon>
    </lineage>
</organism>
<dbReference type="CDD" id="cd14066">
    <property type="entry name" value="STKc_IRAK"/>
    <property type="match status" value="1"/>
</dbReference>
<dbReference type="Gene3D" id="1.10.510.10">
    <property type="entry name" value="Transferase(Phosphotransferase) domain 1"/>
    <property type="match status" value="1"/>
</dbReference>
<dbReference type="GO" id="GO:0005524">
    <property type="term" value="F:ATP binding"/>
    <property type="evidence" value="ECO:0007669"/>
    <property type="project" value="UniProtKB-UniRule"/>
</dbReference>
<evidence type="ECO:0000256" key="10">
    <source>
        <dbReference type="ARBA" id="ARBA00022989"/>
    </source>
</evidence>
<evidence type="ECO:0000256" key="2">
    <source>
        <dbReference type="ARBA" id="ARBA00012513"/>
    </source>
</evidence>
<dbReference type="InterPro" id="IPR000719">
    <property type="entry name" value="Prot_kinase_dom"/>
</dbReference>
<evidence type="ECO:0000256" key="8">
    <source>
        <dbReference type="ARBA" id="ARBA00022777"/>
    </source>
</evidence>
<keyword evidence="11" id="KW-0472">Membrane</keyword>
<evidence type="ECO:0000256" key="4">
    <source>
        <dbReference type="ARBA" id="ARBA00022553"/>
    </source>
</evidence>
<evidence type="ECO:0000256" key="3">
    <source>
        <dbReference type="ARBA" id="ARBA00022527"/>
    </source>
</evidence>
<keyword evidence="8" id="KW-0418">Kinase</keyword>
<name>M8CXU3_AEGTA</name>
<dbReference type="SUPFAM" id="SSF56112">
    <property type="entry name" value="Protein kinase-like (PK-like)"/>
    <property type="match status" value="1"/>
</dbReference>
<evidence type="ECO:0000256" key="6">
    <source>
        <dbReference type="ARBA" id="ARBA00022692"/>
    </source>
</evidence>
<evidence type="ECO:0000256" key="1">
    <source>
        <dbReference type="ARBA" id="ARBA00004167"/>
    </source>
</evidence>
<comment type="subcellular location">
    <subcellularLocation>
        <location evidence="1">Membrane</location>
        <topology evidence="1">Single-pass membrane protein</topology>
    </subcellularLocation>
</comment>
<evidence type="ECO:0000256" key="7">
    <source>
        <dbReference type="ARBA" id="ARBA00022741"/>
    </source>
</evidence>
<accession>M8CXU3</accession>
<dbReference type="FunFam" id="3.30.200.20:FF:000178">
    <property type="entry name" value="serine/threonine-protein kinase PBS1-like"/>
    <property type="match status" value="1"/>
</dbReference>
<keyword evidence="10" id="KW-1133">Transmembrane helix</keyword>
<keyword evidence="4" id="KW-0597">Phosphoprotein</keyword>
<keyword evidence="7" id="KW-0547">Nucleotide-binding</keyword>
<dbReference type="FunFam" id="1.10.510.10:FF:000035">
    <property type="entry name" value="Putative receptor-like serine/threonine-protein kinase"/>
    <property type="match status" value="1"/>
</dbReference>
<evidence type="ECO:0000256" key="13">
    <source>
        <dbReference type="ARBA" id="ARBA00048679"/>
    </source>
</evidence>
<reference evidence="15" key="1">
    <citation type="submission" date="2015-06" db="UniProtKB">
        <authorList>
            <consortium name="EnsemblPlants"/>
        </authorList>
    </citation>
    <scope>IDENTIFICATION</scope>
</reference>
<protein>
    <recommendedName>
        <fullName evidence="2">non-specific serine/threonine protein kinase</fullName>
        <ecNumber evidence="2">2.7.11.1</ecNumber>
    </recommendedName>
</protein>
<dbReference type="AlphaFoldDB" id="M8CXU3"/>
<dbReference type="PROSITE" id="PS00108">
    <property type="entry name" value="PROTEIN_KINASE_ST"/>
    <property type="match status" value="1"/>
</dbReference>
<dbReference type="EC" id="2.7.11.1" evidence="2"/>
<keyword evidence="6" id="KW-0812">Transmembrane</keyword>
<proteinExistence type="predicted"/>
<evidence type="ECO:0000256" key="5">
    <source>
        <dbReference type="ARBA" id="ARBA00022679"/>
    </source>
</evidence>
<dbReference type="PROSITE" id="PS50011">
    <property type="entry name" value="PROTEIN_KINASE_DOM"/>
    <property type="match status" value="1"/>
</dbReference>
<dbReference type="InterPro" id="IPR017441">
    <property type="entry name" value="Protein_kinase_ATP_BS"/>
</dbReference>
<evidence type="ECO:0000256" key="11">
    <source>
        <dbReference type="ARBA" id="ARBA00023136"/>
    </source>
</evidence>
<evidence type="ECO:0000313" key="15">
    <source>
        <dbReference type="EnsemblPlants" id="EMT28636"/>
    </source>
</evidence>
<dbReference type="SMART" id="SM00220">
    <property type="entry name" value="S_TKc"/>
    <property type="match status" value="1"/>
</dbReference>
<dbReference type="EnsemblPlants" id="EMT28636">
    <property type="protein sequence ID" value="EMT28636"/>
    <property type="gene ID" value="F775_09594"/>
</dbReference>
<comment type="catalytic activity">
    <reaction evidence="13">
        <text>L-seryl-[protein] + ATP = O-phospho-L-seryl-[protein] + ADP + H(+)</text>
        <dbReference type="Rhea" id="RHEA:17989"/>
        <dbReference type="Rhea" id="RHEA-COMP:9863"/>
        <dbReference type="Rhea" id="RHEA-COMP:11604"/>
        <dbReference type="ChEBI" id="CHEBI:15378"/>
        <dbReference type="ChEBI" id="CHEBI:29999"/>
        <dbReference type="ChEBI" id="CHEBI:30616"/>
        <dbReference type="ChEBI" id="CHEBI:83421"/>
        <dbReference type="ChEBI" id="CHEBI:456216"/>
        <dbReference type="EC" id="2.7.11.1"/>
    </reaction>
</comment>
<evidence type="ECO:0000259" key="14">
    <source>
        <dbReference type="PROSITE" id="PS50011"/>
    </source>
</evidence>
<dbReference type="PANTHER" id="PTHR47984:SF1">
    <property type="entry name" value="OS01G0601200 PROTEIN"/>
    <property type="match status" value="1"/>
</dbReference>
<dbReference type="Pfam" id="PF00069">
    <property type="entry name" value="Pkinase"/>
    <property type="match status" value="1"/>
</dbReference>